<reference evidence="5" key="1">
    <citation type="submission" date="2016-06" db="UniProtKB">
        <authorList>
            <consortium name="WormBaseParasite"/>
        </authorList>
    </citation>
    <scope>IDENTIFICATION</scope>
</reference>
<dbReference type="Pfam" id="PF17919">
    <property type="entry name" value="RT_RNaseH_2"/>
    <property type="match status" value="1"/>
</dbReference>
<evidence type="ECO:0000259" key="4">
    <source>
        <dbReference type="PROSITE" id="PS50158"/>
    </source>
</evidence>
<evidence type="ECO:0000256" key="2">
    <source>
        <dbReference type="PROSITE-ProRule" id="PRU00047"/>
    </source>
</evidence>
<dbReference type="WBParaSite" id="ECPE_0000595101-mRNA-1">
    <property type="protein sequence ID" value="ECPE_0000595101-mRNA-1"/>
    <property type="gene ID" value="ECPE_0000595101"/>
</dbReference>
<evidence type="ECO:0000313" key="5">
    <source>
        <dbReference type="WBParaSite" id="ECPE_0000595101-mRNA-1"/>
    </source>
</evidence>
<accession>A0A183AG53</accession>
<dbReference type="InterPro" id="IPR041577">
    <property type="entry name" value="RT_RNaseH_2"/>
</dbReference>
<dbReference type="InterPro" id="IPR043502">
    <property type="entry name" value="DNA/RNA_pol_sf"/>
</dbReference>
<protein>
    <submittedName>
        <fullName evidence="5">CCHC-type domain-containing protein</fullName>
    </submittedName>
</protein>
<feature type="domain" description="CCHC-type" evidence="4">
    <location>
        <begin position="247"/>
        <end position="260"/>
    </location>
</feature>
<sequence>LATLRSFLGRINHYGTFPDEHHVRAPMDELLAKDQPWHCSTKCQNAFDYVKSMLGSDLLLTHFDPALDIIVAADASSIGLGAVISHKFPGGSQMAISSAARSLAAMERNSSQIEKEALAIPFAVKNIHDMHYGQQLTLLTGHEPLIGKDLRIPSSGPSRNQKEKEKLQKSSKGFYFCISALRTQAHQMVSPAQNGKIGLSMKLVDQTTGRDKDLNNAIASRLSERRKTGGCDANGPIELGAVLDTVCKRCGVRGHLASSCYADLDSAVLGLVYSSSEDSDIASEPKQAKRPKREKQNHSKTRVKKDTDGAKDKKRHKEKKHKKHKHKSSKEHTSCRKKIILY</sequence>
<dbReference type="PANTHER" id="PTHR37984">
    <property type="entry name" value="PROTEIN CBG26694"/>
    <property type="match status" value="1"/>
</dbReference>
<dbReference type="InterPro" id="IPR050951">
    <property type="entry name" value="Retrovirus_Pol_polyprotein"/>
</dbReference>
<dbReference type="AlphaFoldDB" id="A0A183AG53"/>
<feature type="compositionally biased region" description="Basic residues" evidence="3">
    <location>
        <begin position="288"/>
        <end position="303"/>
    </location>
</feature>
<keyword evidence="2" id="KW-0863">Zinc-finger</keyword>
<dbReference type="SUPFAM" id="SSF56672">
    <property type="entry name" value="DNA/RNA polymerases"/>
    <property type="match status" value="1"/>
</dbReference>
<evidence type="ECO:0000256" key="3">
    <source>
        <dbReference type="SAM" id="MobiDB-lite"/>
    </source>
</evidence>
<feature type="region of interest" description="Disordered" evidence="3">
    <location>
        <begin position="279"/>
        <end position="342"/>
    </location>
</feature>
<dbReference type="PROSITE" id="PS50158">
    <property type="entry name" value="ZF_CCHC"/>
    <property type="match status" value="1"/>
</dbReference>
<dbReference type="GO" id="GO:0003676">
    <property type="term" value="F:nucleic acid binding"/>
    <property type="evidence" value="ECO:0007669"/>
    <property type="project" value="InterPro"/>
</dbReference>
<name>A0A183AG53_9TREM</name>
<keyword evidence="2" id="KW-0862">Zinc</keyword>
<feature type="compositionally biased region" description="Basic residues" evidence="3">
    <location>
        <begin position="312"/>
        <end position="342"/>
    </location>
</feature>
<keyword evidence="2" id="KW-0479">Metal-binding</keyword>
<dbReference type="Gene3D" id="3.30.70.270">
    <property type="match status" value="1"/>
</dbReference>
<dbReference type="PANTHER" id="PTHR37984:SF5">
    <property type="entry name" value="PROTEIN NYNRIN-LIKE"/>
    <property type="match status" value="1"/>
</dbReference>
<dbReference type="GO" id="GO:0008270">
    <property type="term" value="F:zinc ion binding"/>
    <property type="evidence" value="ECO:0007669"/>
    <property type="project" value="UniProtKB-KW"/>
</dbReference>
<evidence type="ECO:0000256" key="1">
    <source>
        <dbReference type="ARBA" id="ARBA00023268"/>
    </source>
</evidence>
<organism evidence="5">
    <name type="scientific">Echinostoma caproni</name>
    <dbReference type="NCBI Taxonomy" id="27848"/>
    <lineage>
        <taxon>Eukaryota</taxon>
        <taxon>Metazoa</taxon>
        <taxon>Spiralia</taxon>
        <taxon>Lophotrochozoa</taxon>
        <taxon>Platyhelminthes</taxon>
        <taxon>Trematoda</taxon>
        <taxon>Digenea</taxon>
        <taxon>Plagiorchiida</taxon>
        <taxon>Echinostomata</taxon>
        <taxon>Echinostomatoidea</taxon>
        <taxon>Echinostomatidae</taxon>
        <taxon>Echinostoma</taxon>
    </lineage>
</organism>
<dbReference type="GO" id="GO:0003824">
    <property type="term" value="F:catalytic activity"/>
    <property type="evidence" value="ECO:0007669"/>
    <property type="project" value="UniProtKB-KW"/>
</dbReference>
<proteinExistence type="predicted"/>
<dbReference type="InterPro" id="IPR043128">
    <property type="entry name" value="Rev_trsase/Diguanyl_cyclase"/>
</dbReference>
<dbReference type="InterPro" id="IPR001878">
    <property type="entry name" value="Znf_CCHC"/>
</dbReference>
<keyword evidence="1" id="KW-0511">Multifunctional enzyme</keyword>